<keyword evidence="3" id="KW-1185">Reference proteome</keyword>
<dbReference type="OrthoDB" id="1393670at2759"/>
<dbReference type="Gene3D" id="3.40.50.1820">
    <property type="entry name" value="alpha/beta hydrolase"/>
    <property type="match status" value="1"/>
</dbReference>
<dbReference type="AlphaFoldDB" id="A0A8S0WDZ8"/>
<gene>
    <name evidence="2" type="ORF">AAE3_LOCUS8554</name>
</gene>
<sequence>MNDVDSSLLAAPGDCCFQLVKHSGEPVGRKTTIGGFETYISEPLADIAGPKKVLLYFSDLFGPFFINAKLVQDYFASHGFIVLGIDYFFGDSIGCHLDDPTFDRSGWIYKARKRAKEEAPRWFPQVRTLYGPDTIYCAVGVCFGAAFALDLAATEDIVAAAFAHPGAANEDHFKKLKIHFVTSSTFQGHALTIETDNSFPVKSRRRAEDILIEIKATYQIKVYSGVSHGFATRGDPEVENSRWAKENSARSMIEWCNRFSKSS</sequence>
<comment type="caution">
    <text evidence="2">The sequence shown here is derived from an EMBL/GenBank/DDBJ whole genome shotgun (WGS) entry which is preliminary data.</text>
</comment>
<evidence type="ECO:0000259" key="1">
    <source>
        <dbReference type="Pfam" id="PF01738"/>
    </source>
</evidence>
<dbReference type="Proteomes" id="UP000467700">
    <property type="component" value="Unassembled WGS sequence"/>
</dbReference>
<dbReference type="InterPro" id="IPR002925">
    <property type="entry name" value="Dienelactn_hydro"/>
</dbReference>
<protein>
    <recommendedName>
        <fullName evidence="1">Dienelactone hydrolase domain-containing protein</fullName>
    </recommendedName>
</protein>
<name>A0A8S0WDZ8_CYCAE</name>
<evidence type="ECO:0000313" key="2">
    <source>
        <dbReference type="EMBL" id="CAA7266420.1"/>
    </source>
</evidence>
<dbReference type="GO" id="GO:0016787">
    <property type="term" value="F:hydrolase activity"/>
    <property type="evidence" value="ECO:0007669"/>
    <property type="project" value="InterPro"/>
</dbReference>
<proteinExistence type="predicted"/>
<feature type="domain" description="Dienelactone hydrolase" evidence="1">
    <location>
        <begin position="37"/>
        <end position="259"/>
    </location>
</feature>
<dbReference type="PANTHER" id="PTHR17630:SF44">
    <property type="entry name" value="PROTEIN AIM2"/>
    <property type="match status" value="1"/>
</dbReference>
<accession>A0A8S0WDZ8</accession>
<dbReference type="SUPFAM" id="SSF53474">
    <property type="entry name" value="alpha/beta-Hydrolases"/>
    <property type="match status" value="1"/>
</dbReference>
<dbReference type="EMBL" id="CACVBS010000054">
    <property type="protein sequence ID" value="CAA7266420.1"/>
    <property type="molecule type" value="Genomic_DNA"/>
</dbReference>
<reference evidence="2 3" key="1">
    <citation type="submission" date="2020-01" db="EMBL/GenBank/DDBJ databases">
        <authorList>
            <person name="Gupta K D."/>
        </authorList>
    </citation>
    <scope>NUCLEOTIDE SEQUENCE [LARGE SCALE GENOMIC DNA]</scope>
</reference>
<dbReference type="InterPro" id="IPR029058">
    <property type="entry name" value="AB_hydrolase_fold"/>
</dbReference>
<dbReference type="Pfam" id="PF01738">
    <property type="entry name" value="DLH"/>
    <property type="match status" value="1"/>
</dbReference>
<dbReference type="PANTHER" id="PTHR17630">
    <property type="entry name" value="DIENELACTONE HYDROLASE"/>
    <property type="match status" value="1"/>
</dbReference>
<organism evidence="2 3">
    <name type="scientific">Cyclocybe aegerita</name>
    <name type="common">Black poplar mushroom</name>
    <name type="synonym">Agrocybe aegerita</name>
    <dbReference type="NCBI Taxonomy" id="1973307"/>
    <lineage>
        <taxon>Eukaryota</taxon>
        <taxon>Fungi</taxon>
        <taxon>Dikarya</taxon>
        <taxon>Basidiomycota</taxon>
        <taxon>Agaricomycotina</taxon>
        <taxon>Agaricomycetes</taxon>
        <taxon>Agaricomycetidae</taxon>
        <taxon>Agaricales</taxon>
        <taxon>Agaricineae</taxon>
        <taxon>Bolbitiaceae</taxon>
        <taxon>Cyclocybe</taxon>
    </lineage>
</organism>
<evidence type="ECO:0000313" key="3">
    <source>
        <dbReference type="Proteomes" id="UP000467700"/>
    </source>
</evidence>